<sequence length="65" mass="7476">MTNVQLPDELAKELLVMTGQADADAAVLQALSEYVQYRKQLRVLDFEGQFDADPTFDYKEQRRVP</sequence>
<dbReference type="EMBL" id="BAABRV010000012">
    <property type="protein sequence ID" value="GAA5534930.1"/>
    <property type="molecule type" value="Genomic_DNA"/>
</dbReference>
<evidence type="ECO:0000313" key="2">
    <source>
        <dbReference type="Proteomes" id="UP001404956"/>
    </source>
</evidence>
<accession>A0ABP9XHU5</accession>
<keyword evidence="2" id="KW-1185">Reference proteome</keyword>
<organism evidence="1 2">
    <name type="scientific">Deinococcus aluminii</name>
    <dbReference type="NCBI Taxonomy" id="1656885"/>
    <lineage>
        <taxon>Bacteria</taxon>
        <taxon>Thermotogati</taxon>
        <taxon>Deinococcota</taxon>
        <taxon>Deinococci</taxon>
        <taxon>Deinococcales</taxon>
        <taxon>Deinococcaceae</taxon>
        <taxon>Deinococcus</taxon>
    </lineage>
</organism>
<name>A0ABP9XHU5_9DEIO</name>
<evidence type="ECO:0008006" key="3">
    <source>
        <dbReference type="Google" id="ProtNLM"/>
    </source>
</evidence>
<dbReference type="RefSeq" id="WP_345457307.1">
    <property type="nucleotide sequence ID" value="NZ_BAABRV010000012.1"/>
</dbReference>
<protein>
    <recommendedName>
        <fullName evidence="3">DUF2191 domain-containing protein</fullName>
    </recommendedName>
</protein>
<dbReference type="Proteomes" id="UP001404956">
    <property type="component" value="Unassembled WGS sequence"/>
</dbReference>
<proteinExistence type="predicted"/>
<comment type="caution">
    <text evidence="1">The sequence shown here is derived from an EMBL/GenBank/DDBJ whole genome shotgun (WGS) entry which is preliminary data.</text>
</comment>
<gene>
    <name evidence="1" type="ORF">Dalu01_03348</name>
</gene>
<reference evidence="1 2" key="1">
    <citation type="submission" date="2024-02" db="EMBL/GenBank/DDBJ databases">
        <title>Deinococcus aluminii NBRC 112889.</title>
        <authorList>
            <person name="Ichikawa N."/>
            <person name="Katano-Makiyama Y."/>
            <person name="Hidaka K."/>
        </authorList>
    </citation>
    <scope>NUCLEOTIDE SEQUENCE [LARGE SCALE GENOMIC DNA]</scope>
    <source>
        <strain evidence="1 2">NBRC 112889</strain>
    </source>
</reference>
<evidence type="ECO:0000313" key="1">
    <source>
        <dbReference type="EMBL" id="GAA5534930.1"/>
    </source>
</evidence>